<feature type="chain" id="PRO_5023865894" description="MPBQ/MBSQ family SAM-binding methyltransferase profile domain-containing protein" evidence="3">
    <location>
        <begin position="29"/>
        <end position="240"/>
    </location>
</feature>
<dbReference type="SUPFAM" id="SSF53335">
    <property type="entry name" value="S-adenosyl-L-methionine-dependent methyltransferases"/>
    <property type="match status" value="1"/>
</dbReference>
<comment type="similarity">
    <text evidence="1">Belongs to the class I-like SAM-binding methyltransferase superfamily. MPBQ/MBSQ MT family.</text>
</comment>
<keyword evidence="6" id="KW-1185">Reference proteome</keyword>
<protein>
    <recommendedName>
        <fullName evidence="4">MPBQ/MBSQ family SAM-binding methyltransferase profile domain-containing protein</fullName>
    </recommendedName>
</protein>
<dbReference type="EMBL" id="CM018203">
    <property type="protein sequence ID" value="KAB2092581.1"/>
    <property type="molecule type" value="Genomic_DNA"/>
</dbReference>
<sequence>MLMLRMSQFLISHLTGFTTLGIVKHVDAKNVTILDQSPHQLAKAKQKEPLKECKIIEGDAEDLPFPTDYADRYVSAGSGVFTCCVLQYRVLARPAARDQGGLQGTENRRESLCYRSCISNILVVSIFRGYVDAFPKEEEYIEWFEKAGFKDVKLKRIGPKWYRGVRRHGLIMGCSVTGVKPLSGDSPLKLGPKAEDVKKPVNPFVFLFRFIIGAIAATYFVLVPIYMWLKDQIVPKGQPI</sequence>
<evidence type="ECO:0000259" key="4">
    <source>
        <dbReference type="PROSITE" id="PS51734"/>
    </source>
</evidence>
<keyword evidence="2" id="KW-1133">Transmembrane helix</keyword>
<name>A0A5J5WIG2_GOSBA</name>
<dbReference type="Gene3D" id="3.40.50.150">
    <property type="entry name" value="Vaccinia Virus protein VP39"/>
    <property type="match status" value="1"/>
</dbReference>
<keyword evidence="1" id="KW-0489">Methyltransferase</keyword>
<feature type="region of interest" description="SAM motif II" evidence="1">
    <location>
        <begin position="53"/>
        <end position="66"/>
    </location>
</feature>
<keyword evidence="1" id="KW-0808">Transferase</keyword>
<dbReference type="PANTHER" id="PTHR44516">
    <property type="entry name" value="2-METHYL-6-PHYTYL-1,4-HYDROQUINONE METHYLTRANSFERASE, CHLOROPLASTIC"/>
    <property type="match status" value="1"/>
</dbReference>
<keyword evidence="2" id="KW-0812">Transmembrane</keyword>
<comment type="caution">
    <text evidence="1">Lacks conserved residue(s) required for the propagation of feature annotation.</text>
</comment>
<dbReference type="InterPro" id="IPR044649">
    <property type="entry name" value="MPBQ/MSBQ_MT"/>
</dbReference>
<keyword evidence="3" id="KW-0732">Signal</keyword>
<evidence type="ECO:0000313" key="6">
    <source>
        <dbReference type="Proteomes" id="UP000327439"/>
    </source>
</evidence>
<evidence type="ECO:0000256" key="1">
    <source>
        <dbReference type="PROSITE-ProRule" id="PRU01069"/>
    </source>
</evidence>
<dbReference type="AlphaFoldDB" id="A0A5J5WIG2"/>
<dbReference type="PROSITE" id="PS51734">
    <property type="entry name" value="SAM_MPBQ_MSBQ_MT"/>
    <property type="match status" value="1"/>
</dbReference>
<feature type="signal peptide" evidence="3">
    <location>
        <begin position="1"/>
        <end position="28"/>
    </location>
</feature>
<dbReference type="InterPro" id="IPR041698">
    <property type="entry name" value="Methyltransf_25"/>
</dbReference>
<organism evidence="5 6">
    <name type="scientific">Gossypium barbadense</name>
    <name type="common">Sea Island cotton</name>
    <name type="synonym">Hibiscus barbadensis</name>
    <dbReference type="NCBI Taxonomy" id="3634"/>
    <lineage>
        <taxon>Eukaryota</taxon>
        <taxon>Viridiplantae</taxon>
        <taxon>Streptophyta</taxon>
        <taxon>Embryophyta</taxon>
        <taxon>Tracheophyta</taxon>
        <taxon>Spermatophyta</taxon>
        <taxon>Magnoliopsida</taxon>
        <taxon>eudicotyledons</taxon>
        <taxon>Gunneridae</taxon>
        <taxon>Pentapetalae</taxon>
        <taxon>rosids</taxon>
        <taxon>malvids</taxon>
        <taxon>Malvales</taxon>
        <taxon>Malvaceae</taxon>
        <taxon>Malvoideae</taxon>
        <taxon>Gossypium</taxon>
    </lineage>
</organism>
<feature type="region of interest" description="SAM motif III" evidence="1">
    <location>
        <begin position="94"/>
        <end position="107"/>
    </location>
</feature>
<dbReference type="Pfam" id="PF13649">
    <property type="entry name" value="Methyltransf_25"/>
    <property type="match status" value="1"/>
</dbReference>
<dbReference type="Proteomes" id="UP000327439">
    <property type="component" value="Chromosome A02"/>
</dbReference>
<proteinExistence type="inferred from homology"/>
<feature type="domain" description="MPBQ/MBSQ family SAM-binding methyltransferase profile" evidence="4">
    <location>
        <begin position="15"/>
        <end position="177"/>
    </location>
</feature>
<dbReference type="InterPro" id="IPR029063">
    <property type="entry name" value="SAM-dependent_MTases_sf"/>
</dbReference>
<feature type="transmembrane region" description="Helical" evidence="2">
    <location>
        <begin position="206"/>
        <end position="229"/>
    </location>
</feature>
<dbReference type="GO" id="GO:0051741">
    <property type="term" value="F:2-methyl-6-phytyl-1,4-benzoquinone methyltransferase activity"/>
    <property type="evidence" value="ECO:0007669"/>
    <property type="project" value="InterPro"/>
</dbReference>
<dbReference type="PANTHER" id="PTHR44516:SF11">
    <property type="entry name" value="2-METHYL-6-PHYTYL-1,4-HYDROQUINONE METHYLTRANSFERASE 2, CHLOROPLASTIC"/>
    <property type="match status" value="1"/>
</dbReference>
<keyword evidence="2" id="KW-0472">Membrane</keyword>
<evidence type="ECO:0000256" key="3">
    <source>
        <dbReference type="SAM" id="SignalP"/>
    </source>
</evidence>
<keyword evidence="1" id="KW-0949">S-adenosyl-L-methionine</keyword>
<accession>A0A5J5WIG2</accession>
<reference evidence="6" key="1">
    <citation type="journal article" date="2020" name="Nat. Genet.">
        <title>Genomic diversifications of five Gossypium allopolyploid species and their impact on cotton improvement.</title>
        <authorList>
            <person name="Chen Z.J."/>
            <person name="Sreedasyam A."/>
            <person name="Ando A."/>
            <person name="Song Q."/>
            <person name="De Santiago L.M."/>
            <person name="Hulse-Kemp A.M."/>
            <person name="Ding M."/>
            <person name="Ye W."/>
            <person name="Kirkbride R.C."/>
            <person name="Jenkins J."/>
            <person name="Plott C."/>
            <person name="Lovell J."/>
            <person name="Lin Y.M."/>
            <person name="Vaughn R."/>
            <person name="Liu B."/>
            <person name="Simpson S."/>
            <person name="Scheffler B.E."/>
            <person name="Wen L."/>
            <person name="Saski C.A."/>
            <person name="Grover C.E."/>
            <person name="Hu G."/>
            <person name="Conover J.L."/>
            <person name="Carlson J.W."/>
            <person name="Shu S."/>
            <person name="Boston L.B."/>
            <person name="Williams M."/>
            <person name="Peterson D.G."/>
            <person name="McGee K."/>
            <person name="Jones D.C."/>
            <person name="Wendel J.F."/>
            <person name="Stelly D.M."/>
            <person name="Grimwood J."/>
            <person name="Schmutz J."/>
        </authorList>
    </citation>
    <scope>NUCLEOTIDE SEQUENCE [LARGE SCALE GENOMIC DNA]</scope>
    <source>
        <strain evidence="6">cv. 3-79</strain>
    </source>
</reference>
<evidence type="ECO:0000256" key="2">
    <source>
        <dbReference type="SAM" id="Phobius"/>
    </source>
</evidence>
<dbReference type="OrthoDB" id="10017101at2759"/>
<dbReference type="GO" id="GO:0032259">
    <property type="term" value="P:methylation"/>
    <property type="evidence" value="ECO:0007669"/>
    <property type="project" value="UniProtKB-UniRule"/>
</dbReference>
<evidence type="ECO:0000313" key="5">
    <source>
        <dbReference type="EMBL" id="KAB2092581.1"/>
    </source>
</evidence>
<dbReference type="InterPro" id="IPR031164">
    <property type="entry name" value="SAM_MPBQ_MSBQ_MT"/>
</dbReference>
<gene>
    <name evidence="5" type="ORF">ES319_A02G039500v1</name>
</gene>